<dbReference type="OrthoDB" id="9803993at2"/>
<reference evidence="10 11" key="1">
    <citation type="journal article" date="2009" name="Stand. Genomic Sci.">
        <title>Complete genome sequence of Desulfomicrobium baculatum type strain (X).</title>
        <authorList>
            <person name="Copeland A."/>
            <person name="Spring S."/>
            <person name="Goker M."/>
            <person name="Schneider S."/>
            <person name="Lapidus A."/>
            <person name="Del Rio T.G."/>
            <person name="Tice H."/>
            <person name="Cheng J.F."/>
            <person name="Chen F."/>
            <person name="Nolan M."/>
            <person name="Bruce D."/>
            <person name="Goodwin L."/>
            <person name="Pitluck S."/>
            <person name="Ivanova N."/>
            <person name="Mavrommatis K."/>
            <person name="Ovchinnikova G."/>
            <person name="Pati A."/>
            <person name="Chen A."/>
            <person name="Palaniappan K."/>
            <person name="Land M."/>
            <person name="Hauser L."/>
            <person name="Chang Y.J."/>
            <person name="Jeffries C.C."/>
            <person name="Meincke L."/>
            <person name="Sims D."/>
            <person name="Brettin T."/>
            <person name="Detter J.C."/>
            <person name="Han C."/>
            <person name="Chain P."/>
            <person name="Bristow J."/>
            <person name="Eisen J.A."/>
            <person name="Markowitz V."/>
            <person name="Hugenholtz P."/>
            <person name="Kyrpides N.C."/>
            <person name="Klenk H.P."/>
            <person name="Lucas S."/>
        </authorList>
    </citation>
    <scope>NUCLEOTIDE SEQUENCE [LARGE SCALE GENOMIC DNA]</scope>
    <source>
        <strain evidence="11">DSM 4028 / VKM B-1378 / X</strain>
    </source>
</reference>
<dbReference type="RefSeq" id="WP_015773802.1">
    <property type="nucleotide sequence ID" value="NC_013173.1"/>
</dbReference>
<evidence type="ECO:0000313" key="10">
    <source>
        <dbReference type="EMBL" id="ACU89711.1"/>
    </source>
</evidence>
<dbReference type="InterPro" id="IPR052170">
    <property type="entry name" value="M29_Exopeptidase"/>
</dbReference>
<keyword evidence="9" id="KW-0482">Metalloprotease</keyword>
<comment type="cofactor">
    <cofactor evidence="3">
        <name>Zn(2+)</name>
        <dbReference type="ChEBI" id="CHEBI:29105"/>
    </cofactor>
</comment>
<keyword evidence="6" id="KW-0645">Protease</keyword>
<dbReference type="GO" id="GO:0004177">
    <property type="term" value="F:aminopeptidase activity"/>
    <property type="evidence" value="ECO:0007669"/>
    <property type="project" value="UniProtKB-KW"/>
</dbReference>
<dbReference type="HOGENOM" id="CLU_057697_0_0_7"/>
<dbReference type="Gene3D" id="3.40.1830.10">
    <property type="entry name" value="Thermophilic metalloprotease (M29)"/>
    <property type="match status" value="1"/>
</dbReference>
<evidence type="ECO:0000256" key="5">
    <source>
        <dbReference type="ARBA" id="ARBA00022438"/>
    </source>
</evidence>
<dbReference type="GO" id="GO:0046872">
    <property type="term" value="F:metal ion binding"/>
    <property type="evidence" value="ECO:0007669"/>
    <property type="project" value="UniProtKB-KW"/>
</dbReference>
<comment type="similarity">
    <text evidence="4">Belongs to the peptidase M29 family.</text>
</comment>
<dbReference type="GO" id="GO:0008237">
    <property type="term" value="F:metallopeptidase activity"/>
    <property type="evidence" value="ECO:0007669"/>
    <property type="project" value="UniProtKB-KW"/>
</dbReference>
<evidence type="ECO:0000256" key="3">
    <source>
        <dbReference type="ARBA" id="ARBA00001947"/>
    </source>
</evidence>
<accession>C7LUH6</accession>
<organism evidence="10 11">
    <name type="scientific">Desulfomicrobium baculatum (strain DSM 4028 / VKM B-1378 / X)</name>
    <name type="common">Desulfovibrio baculatus</name>
    <dbReference type="NCBI Taxonomy" id="525897"/>
    <lineage>
        <taxon>Bacteria</taxon>
        <taxon>Pseudomonadati</taxon>
        <taxon>Thermodesulfobacteriota</taxon>
        <taxon>Desulfovibrionia</taxon>
        <taxon>Desulfovibrionales</taxon>
        <taxon>Desulfomicrobiaceae</taxon>
        <taxon>Desulfomicrobium</taxon>
    </lineage>
</organism>
<keyword evidence="11" id="KW-1185">Reference proteome</keyword>
<evidence type="ECO:0000256" key="8">
    <source>
        <dbReference type="ARBA" id="ARBA00022801"/>
    </source>
</evidence>
<dbReference type="KEGG" id="dba:Dbac_1618"/>
<proteinExistence type="inferred from homology"/>
<evidence type="ECO:0000256" key="9">
    <source>
        <dbReference type="ARBA" id="ARBA00023049"/>
    </source>
</evidence>
<keyword evidence="5 10" id="KW-0031">Aminopeptidase</keyword>
<evidence type="ECO:0000256" key="4">
    <source>
        <dbReference type="ARBA" id="ARBA00008236"/>
    </source>
</evidence>
<dbReference type="SUPFAM" id="SSF144052">
    <property type="entry name" value="Thermophilic metalloprotease-like"/>
    <property type="match status" value="1"/>
</dbReference>
<comment type="cofactor">
    <cofactor evidence="1">
        <name>Co(2+)</name>
        <dbReference type="ChEBI" id="CHEBI:48828"/>
    </cofactor>
</comment>
<sequence length="405" mass="45181">MLTDIQLEKYAKVLFWGMQKARVTPFAPGDIVLVRTDLAALPLAEKMQSLILAQGLNPVLRINPPSTLEKGYFSLAWQEQLSFVIPGDRELYEHLAGLISLLAPDSITHLKDIPPTKIATFSLARKYLRDILDKREATRQFGWTLCLMPTPALAENAGLSPEDYAAQIIRASYLDEADPVATWEEIFREAHGVKEWLNGMDVEYYHVQSASTDLKIHPGESRCWIGISGHNIPSFELFISPDYRLTEGTYHADQPSYRSGNLVSGVTLEFSAGQARVVKADQGEEFVRSQLEMDPGACRLGEFSLTDKRFSPINAFMAHTLFDENFGGEHGNCHVAVGASYADTYAGDPAELTDERKKELGFNDSALHWDLVNTEPKKVTAFLRGGTKTVIYEDGMFTMPDEARL</sequence>
<dbReference type="eggNOG" id="COG2309">
    <property type="taxonomic scope" value="Bacteria"/>
</dbReference>
<evidence type="ECO:0000256" key="2">
    <source>
        <dbReference type="ARBA" id="ARBA00001946"/>
    </source>
</evidence>
<dbReference type="Proteomes" id="UP000002216">
    <property type="component" value="Chromosome"/>
</dbReference>
<evidence type="ECO:0000256" key="1">
    <source>
        <dbReference type="ARBA" id="ARBA00001941"/>
    </source>
</evidence>
<evidence type="ECO:0000313" key="11">
    <source>
        <dbReference type="Proteomes" id="UP000002216"/>
    </source>
</evidence>
<comment type="cofactor">
    <cofactor evidence="2">
        <name>Mg(2+)</name>
        <dbReference type="ChEBI" id="CHEBI:18420"/>
    </cofactor>
</comment>
<dbReference type="PANTHER" id="PTHR34448">
    <property type="entry name" value="AMINOPEPTIDASE"/>
    <property type="match status" value="1"/>
</dbReference>
<keyword evidence="7" id="KW-0479">Metal-binding</keyword>
<gene>
    <name evidence="10" type="ordered locus">Dbac_1618</name>
</gene>
<dbReference type="InterPro" id="IPR000787">
    <property type="entry name" value="Peptidase_M29"/>
</dbReference>
<dbReference type="STRING" id="525897.Dbac_1618"/>
<dbReference type="AlphaFoldDB" id="C7LUH6"/>
<evidence type="ECO:0000256" key="7">
    <source>
        <dbReference type="ARBA" id="ARBA00022723"/>
    </source>
</evidence>
<protein>
    <submittedName>
        <fullName evidence="10">Peptidase M29 aminopeptidase II</fullName>
    </submittedName>
</protein>
<evidence type="ECO:0000256" key="6">
    <source>
        <dbReference type="ARBA" id="ARBA00022670"/>
    </source>
</evidence>
<name>C7LUH6_DESBD</name>
<dbReference type="EMBL" id="CP001629">
    <property type="protein sequence ID" value="ACU89711.1"/>
    <property type="molecule type" value="Genomic_DNA"/>
</dbReference>
<dbReference type="Pfam" id="PF02073">
    <property type="entry name" value="Peptidase_M29"/>
    <property type="match status" value="1"/>
</dbReference>
<keyword evidence="8" id="KW-0378">Hydrolase</keyword>
<dbReference type="PANTHER" id="PTHR34448:SF1">
    <property type="entry name" value="BLL6088 PROTEIN"/>
    <property type="match status" value="1"/>
</dbReference>
<dbReference type="InterPro" id="IPR035097">
    <property type="entry name" value="M29_N-terminal"/>
</dbReference>
<dbReference type="GO" id="GO:0006508">
    <property type="term" value="P:proteolysis"/>
    <property type="evidence" value="ECO:0007669"/>
    <property type="project" value="UniProtKB-KW"/>
</dbReference>